<dbReference type="PANTHER" id="PTHR42885">
    <property type="entry name" value="HISTIDINOL-PHOSPHATE AMINOTRANSFERASE-RELATED"/>
    <property type="match status" value="1"/>
</dbReference>
<gene>
    <name evidence="5" type="primary">cobD</name>
    <name evidence="5" type="ORF">BcellWH2_00333</name>
</gene>
<dbReference type="PANTHER" id="PTHR42885:SF1">
    <property type="entry name" value="THREONINE-PHOSPHATE DECARBOXYLASE"/>
    <property type="match status" value="1"/>
</dbReference>
<dbReference type="RefSeq" id="WP_029426890.1">
    <property type="nucleotide sequence ID" value="NZ_CP012801.1"/>
</dbReference>
<dbReference type="InterPro" id="IPR015424">
    <property type="entry name" value="PyrdxlP-dep_Trfase"/>
</dbReference>
<proteinExistence type="inferred from homology"/>
<dbReference type="Gene3D" id="3.40.640.10">
    <property type="entry name" value="Type I PLP-dependent aspartate aminotransferase-like (Major domain)"/>
    <property type="match status" value="1"/>
</dbReference>
<dbReference type="GO" id="GO:0016829">
    <property type="term" value="F:lyase activity"/>
    <property type="evidence" value="ECO:0007669"/>
    <property type="project" value="UniProtKB-KW"/>
</dbReference>
<keyword evidence="3" id="KW-0032">Aminotransferase</keyword>
<accession>A0A0P0G673</accession>
<dbReference type="InterPro" id="IPR015421">
    <property type="entry name" value="PyrdxlP-dep_Trfase_major"/>
</dbReference>
<dbReference type="GO" id="GO:0030170">
    <property type="term" value="F:pyridoxal phosphate binding"/>
    <property type="evidence" value="ECO:0007669"/>
    <property type="project" value="InterPro"/>
</dbReference>
<dbReference type="SUPFAM" id="SSF53383">
    <property type="entry name" value="PLP-dependent transferases"/>
    <property type="match status" value="1"/>
</dbReference>
<dbReference type="EC" id="2.6.1.-" evidence="3"/>
<dbReference type="GO" id="GO:0008483">
    <property type="term" value="F:transaminase activity"/>
    <property type="evidence" value="ECO:0007669"/>
    <property type="project" value="UniProtKB-KW"/>
</dbReference>
<dbReference type="KEGG" id="bcel:BcellWH2_00333"/>
<evidence type="ECO:0000256" key="1">
    <source>
        <dbReference type="ARBA" id="ARBA00001933"/>
    </source>
</evidence>
<keyword evidence="5" id="KW-0456">Lyase</keyword>
<evidence type="ECO:0000256" key="2">
    <source>
        <dbReference type="ARBA" id="ARBA00022898"/>
    </source>
</evidence>
<dbReference type="Pfam" id="PF00155">
    <property type="entry name" value="Aminotran_1_2"/>
    <property type="match status" value="1"/>
</dbReference>
<protein>
    <recommendedName>
        <fullName evidence="3">Aminotransferase</fullName>
        <ecNumber evidence="3">2.6.1.-</ecNumber>
    </recommendedName>
</protein>
<dbReference type="InterPro" id="IPR004838">
    <property type="entry name" value="NHTrfase_class1_PyrdxlP-BS"/>
</dbReference>
<comment type="cofactor">
    <cofactor evidence="1 3">
        <name>pyridoxal 5'-phosphate</name>
        <dbReference type="ChEBI" id="CHEBI:597326"/>
    </cofactor>
</comment>
<evidence type="ECO:0000259" key="4">
    <source>
        <dbReference type="Pfam" id="PF00155"/>
    </source>
</evidence>
<reference evidence="5 6" key="1">
    <citation type="journal article" date="2015" name="Science">
        <title>Genetic determinants of in vivo fitness and diet responsiveness in multiple human gut Bacteroides.</title>
        <authorList>
            <person name="Wu M."/>
            <person name="McNulty N.P."/>
            <person name="Rodionov D.A."/>
            <person name="Khoroshkin M.S."/>
            <person name="Griffin N.W."/>
            <person name="Cheng J."/>
            <person name="Latreille P."/>
            <person name="Kerstetter R.A."/>
            <person name="Terrapon N."/>
            <person name="Henrissat B."/>
            <person name="Osterman A.L."/>
            <person name="Gordon J.I."/>
        </authorList>
    </citation>
    <scope>NUCLEOTIDE SEQUENCE [LARGE SCALE GENOMIC DNA]</scope>
    <source>
        <strain evidence="5 6">WH2</strain>
    </source>
</reference>
<evidence type="ECO:0000313" key="5">
    <source>
        <dbReference type="EMBL" id="ALJ57608.1"/>
    </source>
</evidence>
<organism evidence="5 6">
    <name type="scientific">Bacteroides cellulosilyticus</name>
    <dbReference type="NCBI Taxonomy" id="246787"/>
    <lineage>
        <taxon>Bacteria</taxon>
        <taxon>Pseudomonadati</taxon>
        <taxon>Bacteroidota</taxon>
        <taxon>Bacteroidia</taxon>
        <taxon>Bacteroidales</taxon>
        <taxon>Bacteroidaceae</taxon>
        <taxon>Bacteroides</taxon>
    </lineage>
</organism>
<dbReference type="AlphaFoldDB" id="A0A0P0G673"/>
<dbReference type="PROSITE" id="PS00105">
    <property type="entry name" value="AA_TRANSFER_CLASS_1"/>
    <property type="match status" value="1"/>
</dbReference>
<comment type="similarity">
    <text evidence="3">Belongs to the class-I pyridoxal-phosphate-dependent aminotransferase family.</text>
</comment>
<dbReference type="Gene3D" id="3.90.1150.10">
    <property type="entry name" value="Aspartate Aminotransferase, domain 1"/>
    <property type="match status" value="1"/>
</dbReference>
<dbReference type="InterPro" id="IPR004839">
    <property type="entry name" value="Aminotransferase_I/II_large"/>
</dbReference>
<sequence>MIEGHGDDSYKFERPITANFSSNVYNRVDLSGLQAHLCSCISGISSYPEPEPYTLEGRLAEKYHLTATSVCVTNGATEAIYLIAQTFRGTNTAIFQPTFSEYADACRMHGHRVTSLYKLPTAETNYLLPPDIRMLWLCNPNNPTGTVIEKAYLKELITRNPQVCFVIDQSYEFFTVQPLFSPDEAVNFSNVLLLHSMTKRYAVPGLRLGYITADEGLLSRLRTHRMPWSVNQLAIEAGIYLLAYDVPNPLNISVYLQETARLRHALESLGGLEVWETETHFMLVRLRIGKASALKNYLANEHGILIRDASNFEGLDEHFFRIAAQTAEENDRLVQAIEQWFATY</sequence>
<dbReference type="PATRIC" id="fig|246787.4.peg.350"/>
<evidence type="ECO:0000256" key="3">
    <source>
        <dbReference type="RuleBase" id="RU000481"/>
    </source>
</evidence>
<dbReference type="InterPro" id="IPR015422">
    <property type="entry name" value="PyrdxlP-dep_Trfase_small"/>
</dbReference>
<dbReference type="CDD" id="cd00609">
    <property type="entry name" value="AAT_like"/>
    <property type="match status" value="1"/>
</dbReference>
<dbReference type="EMBL" id="CP012801">
    <property type="protein sequence ID" value="ALJ57608.1"/>
    <property type="molecule type" value="Genomic_DNA"/>
</dbReference>
<feature type="domain" description="Aminotransferase class I/classII large" evidence="4">
    <location>
        <begin position="42"/>
        <end position="337"/>
    </location>
</feature>
<name>A0A0P0G673_9BACE</name>
<evidence type="ECO:0000313" key="6">
    <source>
        <dbReference type="Proteomes" id="UP000061809"/>
    </source>
</evidence>
<dbReference type="Proteomes" id="UP000061809">
    <property type="component" value="Chromosome"/>
</dbReference>
<keyword evidence="3" id="KW-0808">Transferase</keyword>
<keyword evidence="2" id="KW-0663">Pyridoxal phosphate</keyword>